<keyword evidence="6" id="KW-0158">Chromosome</keyword>
<dbReference type="InterPro" id="IPR014849">
    <property type="entry name" value="EKC/KEOPS_Gon7"/>
</dbReference>
<name>A0A9P7BE07_MAUEX</name>
<dbReference type="AlphaFoldDB" id="A0A9P7BE07"/>
<keyword evidence="11" id="KW-0804">Transcription</keyword>
<evidence type="ECO:0000256" key="13">
    <source>
        <dbReference type="ARBA" id="ARBA00025393"/>
    </source>
</evidence>
<evidence type="ECO:0000256" key="5">
    <source>
        <dbReference type="ARBA" id="ARBA00019746"/>
    </source>
</evidence>
<reference evidence="15 16" key="1">
    <citation type="submission" date="2020-11" db="EMBL/GenBank/DDBJ databases">
        <title>Kefir isolates.</title>
        <authorList>
            <person name="Marcisauskas S."/>
            <person name="Kim Y."/>
            <person name="Blasche S."/>
        </authorList>
    </citation>
    <scope>NUCLEOTIDE SEQUENCE [LARGE SCALE GENOMIC DNA]</scope>
    <source>
        <strain evidence="15 16">OG2</strain>
    </source>
</reference>
<evidence type="ECO:0000313" key="15">
    <source>
        <dbReference type="EMBL" id="KAG0672466.1"/>
    </source>
</evidence>
<evidence type="ECO:0000256" key="14">
    <source>
        <dbReference type="SAM" id="MobiDB-lite"/>
    </source>
</evidence>
<keyword evidence="7" id="KW-0819">tRNA processing</keyword>
<proteinExistence type="inferred from homology"/>
<dbReference type="GO" id="GO:0003677">
    <property type="term" value="F:DNA binding"/>
    <property type="evidence" value="ECO:0007669"/>
    <property type="project" value="UniProtKB-KW"/>
</dbReference>
<comment type="caution">
    <text evidence="15">The sequence shown here is derived from an EMBL/GenBank/DDBJ whole genome shotgun (WGS) entry which is preliminary data.</text>
</comment>
<feature type="region of interest" description="Disordered" evidence="14">
    <location>
        <begin position="113"/>
        <end position="132"/>
    </location>
</feature>
<dbReference type="GO" id="GO:0000781">
    <property type="term" value="C:chromosome, telomeric region"/>
    <property type="evidence" value="ECO:0007669"/>
    <property type="project" value="UniProtKB-SubCell"/>
</dbReference>
<evidence type="ECO:0000256" key="11">
    <source>
        <dbReference type="ARBA" id="ARBA00023163"/>
    </source>
</evidence>
<keyword evidence="15" id="KW-0238">DNA-binding</keyword>
<organism evidence="15 16">
    <name type="scientific">Maudiozyma exigua</name>
    <name type="common">Yeast</name>
    <name type="synonym">Kazachstania exigua</name>
    <dbReference type="NCBI Taxonomy" id="34358"/>
    <lineage>
        <taxon>Eukaryota</taxon>
        <taxon>Fungi</taxon>
        <taxon>Dikarya</taxon>
        <taxon>Ascomycota</taxon>
        <taxon>Saccharomycotina</taxon>
        <taxon>Saccharomycetes</taxon>
        <taxon>Saccharomycetales</taxon>
        <taxon>Saccharomycetaceae</taxon>
        <taxon>Maudiozyma</taxon>
    </lineage>
</organism>
<dbReference type="OrthoDB" id="2288868at2759"/>
<evidence type="ECO:0000256" key="1">
    <source>
        <dbReference type="ARBA" id="ARBA00004123"/>
    </source>
</evidence>
<evidence type="ECO:0000256" key="6">
    <source>
        <dbReference type="ARBA" id="ARBA00022454"/>
    </source>
</evidence>
<evidence type="ECO:0000256" key="12">
    <source>
        <dbReference type="ARBA" id="ARBA00023242"/>
    </source>
</evidence>
<dbReference type="Proteomes" id="UP000750334">
    <property type="component" value="Unassembled WGS sequence"/>
</dbReference>
<gene>
    <name evidence="15" type="primary">GON7</name>
    <name evidence="15" type="ORF">C6P45_001928</name>
</gene>
<comment type="subunit">
    <text evidence="4">Component of the EKC/KEOPS complex composed of at least BUD32, CGI121, GON7, KAE1 and PCC1; the whole complex dimerizes.</text>
</comment>
<comment type="subcellular location">
    <subcellularLocation>
        <location evidence="2">Chromosome</location>
        <location evidence="2">Telomere</location>
    </subcellularLocation>
    <subcellularLocation>
        <location evidence="1">Nucleus</location>
    </subcellularLocation>
</comment>
<evidence type="ECO:0000256" key="8">
    <source>
        <dbReference type="ARBA" id="ARBA00022895"/>
    </source>
</evidence>
<dbReference type="Pfam" id="PF08738">
    <property type="entry name" value="Gon7"/>
    <property type="match status" value="1"/>
</dbReference>
<accession>A0A9P7BE07</accession>
<evidence type="ECO:0000256" key="3">
    <source>
        <dbReference type="ARBA" id="ARBA00008529"/>
    </source>
</evidence>
<comment type="function">
    <text evidence="13">Component of the EKC/KEOPS complex that is required for the formation of a threonylcarbamoyl group on adenosine at position 37 (t(6)A37) in tRNAs that read codons beginning with adenine. The complex is probably involved in the transfer of the threonylcarbamoyl moiety of threonylcarbamoyl-AMP (TC-AMP) to the N6 group of A37. GON7 likely plays a supporting role to the catalytic subunit KAE1 in the complex. The EKC/KEOPS complex also promotes both telomere uncapping and telomere elongation. The complex is required for efficient recruitment of transcriptional coactivators.</text>
</comment>
<keyword evidence="8" id="KW-0779">Telomere</keyword>
<keyword evidence="10" id="KW-0010">Activator</keyword>
<keyword evidence="12" id="KW-0539">Nucleus</keyword>
<sequence>MPQPFAIYSSPDITKKEFTVDVNNAKYHTTNGKTTGPSTYVLNAGQVDIDKPSDPKIDATTQQPTQLSQLRMSLTGLQDDINEFLTERMEIAKNKKLKTQDVKEEKRLQEEINELLDGGDDDDEEEDIAAAK</sequence>
<evidence type="ECO:0000256" key="10">
    <source>
        <dbReference type="ARBA" id="ARBA00023159"/>
    </source>
</evidence>
<dbReference type="EMBL" id="PUHR01000002">
    <property type="protein sequence ID" value="KAG0672466.1"/>
    <property type="molecule type" value="Genomic_DNA"/>
</dbReference>
<evidence type="ECO:0000313" key="16">
    <source>
        <dbReference type="Proteomes" id="UP000750334"/>
    </source>
</evidence>
<keyword evidence="16" id="KW-1185">Reference proteome</keyword>
<evidence type="ECO:0000256" key="7">
    <source>
        <dbReference type="ARBA" id="ARBA00022694"/>
    </source>
</evidence>
<comment type="similarity">
    <text evidence="3">Belongs to the GON7 family.</text>
</comment>
<dbReference type="GO" id="GO:0008033">
    <property type="term" value="P:tRNA processing"/>
    <property type="evidence" value="ECO:0007669"/>
    <property type="project" value="UniProtKB-KW"/>
</dbReference>
<evidence type="ECO:0000256" key="4">
    <source>
        <dbReference type="ARBA" id="ARBA00011534"/>
    </source>
</evidence>
<keyword evidence="9" id="KW-0805">Transcription regulation</keyword>
<evidence type="ECO:0000256" key="9">
    <source>
        <dbReference type="ARBA" id="ARBA00023015"/>
    </source>
</evidence>
<dbReference type="GO" id="GO:0005634">
    <property type="term" value="C:nucleus"/>
    <property type="evidence" value="ECO:0007669"/>
    <property type="project" value="UniProtKB-SubCell"/>
</dbReference>
<evidence type="ECO:0000256" key="2">
    <source>
        <dbReference type="ARBA" id="ARBA00004574"/>
    </source>
</evidence>
<protein>
    <recommendedName>
        <fullName evidence="5">EKC/KEOPS complex subunit GON7</fullName>
    </recommendedName>
</protein>